<evidence type="ECO:0000313" key="3">
    <source>
        <dbReference type="EMBL" id="REJ07830.1"/>
    </source>
</evidence>
<dbReference type="PANTHER" id="PTHR47837">
    <property type="entry name" value="GTP PYROPHOSPHOKINASE YJBM"/>
    <property type="match status" value="1"/>
</dbReference>
<feature type="coiled-coil region" evidence="1">
    <location>
        <begin position="218"/>
        <end position="245"/>
    </location>
</feature>
<keyword evidence="3" id="KW-0418">Kinase</keyword>
<dbReference type="Proteomes" id="UP000262172">
    <property type="component" value="Unassembled WGS sequence"/>
</dbReference>
<dbReference type="GO" id="GO:0016301">
    <property type="term" value="F:kinase activity"/>
    <property type="evidence" value="ECO:0007669"/>
    <property type="project" value="UniProtKB-KW"/>
</dbReference>
<keyword evidence="1" id="KW-0175">Coiled coil</keyword>
<accession>A0A371NYZ9</accession>
<keyword evidence="3" id="KW-0808">Transferase</keyword>
<dbReference type="AlphaFoldDB" id="A0A371NYZ9"/>
<name>A0A371NYZ9_9MICO</name>
<dbReference type="RefSeq" id="WP_116240744.1">
    <property type="nucleotide sequence ID" value="NZ_QUAB01000014.1"/>
</dbReference>
<protein>
    <submittedName>
        <fullName evidence="3">GTP pyrophosphokinase</fullName>
    </submittedName>
</protein>
<dbReference type="OrthoDB" id="9789634at2"/>
<dbReference type="EMBL" id="QUAB01000014">
    <property type="protein sequence ID" value="REJ07830.1"/>
    <property type="molecule type" value="Genomic_DNA"/>
</dbReference>
<dbReference type="InterPro" id="IPR043519">
    <property type="entry name" value="NT_sf"/>
</dbReference>
<dbReference type="GO" id="GO:0015969">
    <property type="term" value="P:guanosine tetraphosphate metabolic process"/>
    <property type="evidence" value="ECO:0007669"/>
    <property type="project" value="InterPro"/>
</dbReference>
<comment type="caution">
    <text evidence="3">The sequence shown here is derived from an EMBL/GenBank/DDBJ whole genome shotgun (WGS) entry which is preliminary data.</text>
</comment>
<dbReference type="SMART" id="SM00954">
    <property type="entry name" value="RelA_SpoT"/>
    <property type="match status" value="1"/>
</dbReference>
<evidence type="ECO:0000259" key="2">
    <source>
        <dbReference type="SMART" id="SM00954"/>
    </source>
</evidence>
<reference evidence="3 4" key="1">
    <citation type="submission" date="2018-08" db="EMBL/GenBank/DDBJ databases">
        <title>Isolation, diversity and antifungal activity of Actinobacteria from cow dung.</title>
        <authorList>
            <person name="Ling L."/>
        </authorList>
    </citation>
    <scope>NUCLEOTIDE SEQUENCE [LARGE SCALE GENOMIC DNA]</scope>
    <source>
        <strain evidence="3 4">NEAU-LLE</strain>
    </source>
</reference>
<organism evidence="3 4">
    <name type="scientific">Microbacterium bovistercoris</name>
    <dbReference type="NCBI Taxonomy" id="2293570"/>
    <lineage>
        <taxon>Bacteria</taxon>
        <taxon>Bacillati</taxon>
        <taxon>Actinomycetota</taxon>
        <taxon>Actinomycetes</taxon>
        <taxon>Micrococcales</taxon>
        <taxon>Microbacteriaceae</taxon>
        <taxon>Microbacterium</taxon>
    </lineage>
</organism>
<dbReference type="CDD" id="cd05399">
    <property type="entry name" value="NT_Rel-Spo_like"/>
    <property type="match status" value="1"/>
</dbReference>
<feature type="domain" description="RelA/SpoT" evidence="2">
    <location>
        <begin position="71"/>
        <end position="189"/>
    </location>
</feature>
<dbReference type="InterPro" id="IPR007685">
    <property type="entry name" value="RelA_SpoT"/>
</dbReference>
<dbReference type="Pfam" id="PF04607">
    <property type="entry name" value="RelA_SpoT"/>
    <property type="match status" value="1"/>
</dbReference>
<evidence type="ECO:0000313" key="4">
    <source>
        <dbReference type="Proteomes" id="UP000262172"/>
    </source>
</evidence>
<dbReference type="PANTHER" id="PTHR47837:SF1">
    <property type="entry name" value="GTP PYROPHOSPHOKINASE YJBM"/>
    <property type="match status" value="1"/>
</dbReference>
<evidence type="ECO:0000256" key="1">
    <source>
        <dbReference type="SAM" id="Coils"/>
    </source>
</evidence>
<gene>
    <name evidence="3" type="ORF">DY023_02375</name>
</gene>
<sequence>MTRWAVQEYSRTQVKRAGELIGGRGGSDEEVKAARAKISNFRSAHGYPLLSVTMHVRDKAAAVSSDVVVARRLKRLPTILDKLERQPTMNVTTMQDLGGCRVVLSSVTDVYELLSALEAANPQSRIVRKKDYIAEPQTTGYRGVHLIYSYGASKTEYHGLKVEVQIRTELQHAWATSVETMDLFSGSRLKYNEGDPMLRRYFVVVAALMTHHESTAAVPSAEAAREELREELAELEGRLGITELLSGYAAIVGGMPTSDRRSTIVLKLWRDTRQLGVSVFETQADAEEHLATVEALNDENIDAVLISISKVGQLQSAYPNYFANTTAFVDFVSSQLDMSHVAHT</sequence>
<dbReference type="SUPFAM" id="SSF81301">
    <property type="entry name" value="Nucleotidyltransferase"/>
    <property type="match status" value="1"/>
</dbReference>
<proteinExistence type="predicted"/>
<keyword evidence="4" id="KW-1185">Reference proteome</keyword>
<dbReference type="Gene3D" id="3.30.460.10">
    <property type="entry name" value="Beta Polymerase, domain 2"/>
    <property type="match status" value="1"/>
</dbReference>
<dbReference type="InterPro" id="IPR052366">
    <property type="entry name" value="GTP_Pyrophosphokinase"/>
</dbReference>